<dbReference type="AlphaFoldDB" id="A0AAV7FDE5"/>
<evidence type="ECO:0000313" key="1">
    <source>
        <dbReference type="EMBL" id="KAG9459210.1"/>
    </source>
</evidence>
<accession>A0AAV7FDE5</accession>
<dbReference type="EMBL" id="JAINDJ010000002">
    <property type="protein sequence ID" value="KAG9459210.1"/>
    <property type="molecule type" value="Genomic_DNA"/>
</dbReference>
<proteinExistence type="predicted"/>
<keyword evidence="2" id="KW-1185">Reference proteome</keyword>
<comment type="caution">
    <text evidence="1">The sequence shown here is derived from an EMBL/GenBank/DDBJ whole genome shotgun (WGS) entry which is preliminary data.</text>
</comment>
<dbReference type="Proteomes" id="UP000825729">
    <property type="component" value="Unassembled WGS sequence"/>
</dbReference>
<evidence type="ECO:0000313" key="2">
    <source>
        <dbReference type="Proteomes" id="UP000825729"/>
    </source>
</evidence>
<protein>
    <submittedName>
        <fullName evidence="1">Uncharacterized protein</fullName>
    </submittedName>
</protein>
<sequence>MVVQSNYDILCWFLVWLVIVYSKEYPKLKEYPKVHLSCQCVCVMIIACFELEEYPKRILKYLSSRVITQRSIDDHLKVEFLESILNMNLHMLQIGSHRRHVELMEGLFGHIKVKSPLNEEVIFEDGPKRILFGRIISWYGGFLTSSGTIQSADALELHWLDEKKTS</sequence>
<name>A0AAV7FDE5_ARIFI</name>
<organism evidence="1 2">
    <name type="scientific">Aristolochia fimbriata</name>
    <name type="common">White veined hardy Dutchman's pipe vine</name>
    <dbReference type="NCBI Taxonomy" id="158543"/>
    <lineage>
        <taxon>Eukaryota</taxon>
        <taxon>Viridiplantae</taxon>
        <taxon>Streptophyta</taxon>
        <taxon>Embryophyta</taxon>
        <taxon>Tracheophyta</taxon>
        <taxon>Spermatophyta</taxon>
        <taxon>Magnoliopsida</taxon>
        <taxon>Magnoliidae</taxon>
        <taxon>Piperales</taxon>
        <taxon>Aristolochiaceae</taxon>
        <taxon>Aristolochia</taxon>
    </lineage>
</organism>
<gene>
    <name evidence="1" type="ORF">H6P81_003718</name>
</gene>
<reference evidence="1 2" key="1">
    <citation type="submission" date="2021-07" db="EMBL/GenBank/DDBJ databases">
        <title>The Aristolochia fimbriata genome: insights into angiosperm evolution, floral development and chemical biosynthesis.</title>
        <authorList>
            <person name="Jiao Y."/>
        </authorList>
    </citation>
    <scope>NUCLEOTIDE SEQUENCE [LARGE SCALE GENOMIC DNA]</scope>
    <source>
        <strain evidence="1">IBCAS-2021</strain>
        <tissue evidence="1">Leaf</tissue>
    </source>
</reference>